<gene>
    <name evidence="3" type="ORF">CRN84_05410</name>
</gene>
<accession>A0A2C6DJB8</accession>
<dbReference type="Pfam" id="PF03797">
    <property type="entry name" value="Autotransporter"/>
    <property type="match status" value="1"/>
</dbReference>
<evidence type="ECO:0000256" key="1">
    <source>
        <dbReference type="SAM" id="SignalP"/>
    </source>
</evidence>
<feature type="domain" description="Autotransporter" evidence="2">
    <location>
        <begin position="1009"/>
        <end position="1292"/>
    </location>
</feature>
<dbReference type="InterPro" id="IPR036709">
    <property type="entry name" value="Autotransporte_beta_dom_sf"/>
</dbReference>
<dbReference type="InterPro" id="IPR012332">
    <property type="entry name" value="Autotransporter_pectin_lyase_C"/>
</dbReference>
<dbReference type="SUPFAM" id="SSF51126">
    <property type="entry name" value="Pectin lyase-like"/>
    <property type="match status" value="1"/>
</dbReference>
<dbReference type="Pfam" id="PF18883">
    <property type="entry name" value="AC_1"/>
    <property type="match status" value="1"/>
</dbReference>
<sequence>MKLLTSYERVTLNQSTALLMTVFTLSTIALPQMAHAACTDTGTGTYLCENTNTAGITISGTDIAVQTAPSFSVNESGTTDPALSLIGSGSISFTDIHASPLITSGAYSLKTLNDTSAPGLSTTTLIKTNGTVNNGIWVENRRGAESTILVNITGVLSGGANGNAAIYLAASAEGDSSITLSSGAISANTGIQSHNLSHRGMANTYMTLTDDINVDSTGVSINNSGYNGSSIVNFNSKNIIAESDGLNIHNSNNNGDVLTDIEVDGDIRINAGTGGNLNTFGSHGTSSLKFRANNIIGGNRGLSIENGGDNDTLTDIALMGDITASSGYGMMYNSRSNEADIKTYISLNNVMAMYGGISVDLGNRMGDVLFNLNVSGSIDTEMGYGMNMFNSVYWGDAKTSITLNNVTALSDGLYFNTNAIRGNVLFNLDVSGNIESENSAGLILYSNASNGNSVLSLKVHNIIAYYAGLYINNSGDSGQVVTTVTVTGDITANLDHGVITETTASLGDATAIINVNNARSTVKGVRMDTYANTGLSTTDLTVAGQISGAKGIVLKGSADNGSAIITADVNQVATDNNAVHISSYLFSGDTGLSTIDAITRGAIVSQQGYGIRIETNTAETYLTVAGLVHGGDGSAVGLYRLDDAQKSATLELQPGYVLEGTTQALVNESNYFDPNTATLDLPNSHLVLGGAGQAEFDLTRIDNRDEAITEGDSNRITGFGTLAKTGNSVWTLTGTNTADGPTDSFLSAYVDSGILVLDNATLGLTGSVARLTTTPALAAVETNTLTVADGAALSSIGSSTVIGNVTSAGALLLSNGYAGGNGTVTGDRLTIAGNYAGNGASIVLDTQLGNDSSATDRLVIQGDATGTTSVRVNNAGGTGAQTHAGITIIEVDGVSFDNAFLLKGDYVTTDGKPAVIGGAYAYTLQASGEEAGAGRDWFLSSELTPTAPSIGTIPEKPVIGGALRYQPGAPLYEQYPQILAALNTLPTLQQRVGNRYWSQDGLTELSLEGLDDAQWAWGRIEGNHQNADPAKSTSGSQRDIDLWKLQTGLDIPLYQSQEGSLLTGGVNFSYGKAMADIDSYVGSGSIDSSGYGIGTTLTWYGNDGVYLDGQLQTMWFDSGLSSDTLGQSLVSDNHGRGYASSIETGKRYALGAGLSLTPQTQLTYSRVDFDDFRDPFGSEVSLQEGDSLRGRLGVSLDKDIVWRAEDGTTRRSHVYGNVDVYNEFMNGTKTHVSGVDFSTLDKRQSVGVGVGGTHEWQNGRYAVYGNVNLISATHNVSDNYSIGGTIGVRVGW</sequence>
<dbReference type="Gene3D" id="2.40.128.130">
    <property type="entry name" value="Autotransporter beta-domain"/>
    <property type="match status" value="1"/>
</dbReference>
<dbReference type="OrthoDB" id="9780507at2"/>
<dbReference type="RefSeq" id="WP_099044049.1">
    <property type="nucleotide sequence ID" value="NZ_PDDX01000001.1"/>
</dbReference>
<keyword evidence="1" id="KW-0732">Signal</keyword>
<dbReference type="InterPro" id="IPR043990">
    <property type="entry name" value="AC_1"/>
</dbReference>
<dbReference type="PANTHER" id="PTHR35037:SF3">
    <property type="entry name" value="C-TERMINAL REGION OF AIDA-LIKE PROTEIN"/>
    <property type="match status" value="1"/>
</dbReference>
<reference evidence="4" key="1">
    <citation type="submission" date="2017-09" db="EMBL/GenBank/DDBJ databases">
        <title>FDA dAtabase for Regulatory Grade micrObial Sequences (FDA-ARGOS): Supporting development and validation of Infectious Disease Dx tests.</title>
        <authorList>
            <person name="Minogue T."/>
            <person name="Wolcott M."/>
            <person name="Wasieloski L."/>
            <person name="Aguilar W."/>
            <person name="Moore D."/>
            <person name="Tallon L."/>
            <person name="Sadzewicz L."/>
            <person name="Ott S."/>
            <person name="Zhao X."/>
            <person name="Nagaraj S."/>
            <person name="Vavikolanu K."/>
            <person name="Aluvathingal J."/>
            <person name="Nadendla S."/>
            <person name="Sichtig H."/>
        </authorList>
    </citation>
    <scope>NUCLEOTIDE SEQUENCE [LARGE SCALE GENOMIC DNA]</scope>
    <source>
        <strain evidence="4">FDAARGOS_387</strain>
    </source>
</reference>
<organism evidence="3 4">
    <name type="scientific">Budvicia aquatica</name>
    <dbReference type="NCBI Taxonomy" id="82979"/>
    <lineage>
        <taxon>Bacteria</taxon>
        <taxon>Pseudomonadati</taxon>
        <taxon>Pseudomonadota</taxon>
        <taxon>Gammaproteobacteria</taxon>
        <taxon>Enterobacterales</taxon>
        <taxon>Budviciaceae</taxon>
        <taxon>Budvicia</taxon>
    </lineage>
</organism>
<comment type="caution">
    <text evidence="3">The sequence shown here is derived from an EMBL/GenBank/DDBJ whole genome shotgun (WGS) entry which is preliminary data.</text>
</comment>
<dbReference type="InterPro" id="IPR051551">
    <property type="entry name" value="Autotransporter_adhesion"/>
</dbReference>
<evidence type="ECO:0000313" key="4">
    <source>
        <dbReference type="Proteomes" id="UP000224974"/>
    </source>
</evidence>
<dbReference type="InterPro" id="IPR005546">
    <property type="entry name" value="Autotransporte_beta"/>
</dbReference>
<dbReference type="CDD" id="cd01344">
    <property type="entry name" value="PL2_Passenger_AT"/>
    <property type="match status" value="1"/>
</dbReference>
<dbReference type="PROSITE" id="PS51208">
    <property type="entry name" value="AUTOTRANSPORTER"/>
    <property type="match status" value="1"/>
</dbReference>
<dbReference type="SMART" id="SM00869">
    <property type="entry name" value="Autotransporter"/>
    <property type="match status" value="1"/>
</dbReference>
<evidence type="ECO:0000259" key="2">
    <source>
        <dbReference type="PROSITE" id="PS51208"/>
    </source>
</evidence>
<name>A0A2C6DJB8_9GAMM</name>
<proteinExistence type="predicted"/>
<dbReference type="InterPro" id="IPR006315">
    <property type="entry name" value="OM_autotransptr_brl_dom"/>
</dbReference>
<dbReference type="InterPro" id="IPR011050">
    <property type="entry name" value="Pectin_lyase_fold/virulence"/>
</dbReference>
<dbReference type="Proteomes" id="UP000224974">
    <property type="component" value="Unassembled WGS sequence"/>
</dbReference>
<dbReference type="PANTHER" id="PTHR35037">
    <property type="entry name" value="C-TERMINAL REGION OF AIDA-LIKE PROTEIN"/>
    <property type="match status" value="1"/>
</dbReference>
<dbReference type="GO" id="GO:0019867">
    <property type="term" value="C:outer membrane"/>
    <property type="evidence" value="ECO:0007669"/>
    <property type="project" value="InterPro"/>
</dbReference>
<dbReference type="EMBL" id="PDDX01000001">
    <property type="protein sequence ID" value="PHI28793.1"/>
    <property type="molecule type" value="Genomic_DNA"/>
</dbReference>
<protein>
    <submittedName>
        <fullName evidence="3">Autotransporter outer membrane beta-barrel domain-containing protein</fullName>
    </submittedName>
</protein>
<dbReference type="NCBIfam" id="TIGR01414">
    <property type="entry name" value="autotrans_barl"/>
    <property type="match status" value="1"/>
</dbReference>
<keyword evidence="4" id="KW-1185">Reference proteome</keyword>
<feature type="signal peptide" evidence="1">
    <location>
        <begin position="1"/>
        <end position="36"/>
    </location>
</feature>
<feature type="chain" id="PRO_5012722376" evidence="1">
    <location>
        <begin position="37"/>
        <end position="1292"/>
    </location>
</feature>
<dbReference type="SUPFAM" id="SSF103515">
    <property type="entry name" value="Autotransporter"/>
    <property type="match status" value="1"/>
</dbReference>
<dbReference type="Gene3D" id="2.160.20.20">
    <property type="match status" value="1"/>
</dbReference>
<evidence type="ECO:0000313" key="3">
    <source>
        <dbReference type="EMBL" id="PHI28793.1"/>
    </source>
</evidence>